<comment type="caution">
    <text evidence="2">The sequence shown here is derived from an EMBL/GenBank/DDBJ whole genome shotgun (WGS) entry which is preliminary data.</text>
</comment>
<gene>
    <name evidence="2" type="ORF">B0F90DRAFT_1945695</name>
</gene>
<organism evidence="2 3">
    <name type="scientific">Multifurca ochricompacta</name>
    <dbReference type="NCBI Taxonomy" id="376703"/>
    <lineage>
        <taxon>Eukaryota</taxon>
        <taxon>Fungi</taxon>
        <taxon>Dikarya</taxon>
        <taxon>Basidiomycota</taxon>
        <taxon>Agaricomycotina</taxon>
        <taxon>Agaricomycetes</taxon>
        <taxon>Russulales</taxon>
        <taxon>Russulaceae</taxon>
        <taxon>Multifurca</taxon>
    </lineage>
</organism>
<reference evidence="2" key="1">
    <citation type="journal article" date="2022" name="New Phytol.">
        <title>Evolutionary transition to the ectomycorrhizal habit in the genomes of a hyperdiverse lineage of mushroom-forming fungi.</title>
        <authorList>
            <person name="Looney B."/>
            <person name="Miyauchi S."/>
            <person name="Morin E."/>
            <person name="Drula E."/>
            <person name="Courty P.E."/>
            <person name="Kohler A."/>
            <person name="Kuo A."/>
            <person name="LaButti K."/>
            <person name="Pangilinan J."/>
            <person name="Lipzen A."/>
            <person name="Riley R."/>
            <person name="Andreopoulos W."/>
            <person name="He G."/>
            <person name="Johnson J."/>
            <person name="Nolan M."/>
            <person name="Tritt A."/>
            <person name="Barry K.W."/>
            <person name="Grigoriev I.V."/>
            <person name="Nagy L.G."/>
            <person name="Hibbett D."/>
            <person name="Henrissat B."/>
            <person name="Matheny P.B."/>
            <person name="Labbe J."/>
            <person name="Martin F.M."/>
        </authorList>
    </citation>
    <scope>NUCLEOTIDE SEQUENCE</scope>
    <source>
        <strain evidence="2">BPL690</strain>
    </source>
</reference>
<name>A0AAD4MD14_9AGAM</name>
<sequence>MNTPQESPTPSCTNNKSMDPHIHAHDSPALRLLPEILAIMFSFHVEANPTTNLAENIPGGMTRAQYRLGWITVTHVCSHWRLVALNHRTLWTHLRFDLGLEWTAEMLHRAGDAPLNLTFCKEFVPFPPSKDDVATVISRLLHRANTLTIEQGACTRAVLSSLTLPAPLMNSLNISSDQLAILPRSIFADSVPKLQRLSLLNILPTWTTPALTGLKSLSIVINCHTDASDIPSYAELFDALQAMPYLESLALGGCLPLGPVPYFLDERRIQIPTLRFLLLNAHVLGFRNILEHLVFPPETIVWGTCLTGDMTGQECCDILPLLLSRLPRPSLETLSVSWGDRFDRSFHITGHSTSHEEEISGKPSFFPRNRRRISIDFQFKFLLWSAEQKLRILKAVCNALPTEELRLLRGKLDLEKRRGLKSSGASKIATCLRLFPPDSSVIHPISRPGRSLPGASVSNAVRYGYQL</sequence>
<evidence type="ECO:0000313" key="3">
    <source>
        <dbReference type="Proteomes" id="UP001203297"/>
    </source>
</evidence>
<accession>A0AAD4MD14</accession>
<dbReference type="AlphaFoldDB" id="A0AAD4MD14"/>
<keyword evidence="3" id="KW-1185">Reference proteome</keyword>
<dbReference type="SUPFAM" id="SSF52047">
    <property type="entry name" value="RNI-like"/>
    <property type="match status" value="1"/>
</dbReference>
<evidence type="ECO:0000256" key="1">
    <source>
        <dbReference type="SAM" id="MobiDB-lite"/>
    </source>
</evidence>
<protein>
    <recommendedName>
        <fullName evidence="4">F-box domain-containing protein</fullName>
    </recommendedName>
</protein>
<dbReference type="Proteomes" id="UP001203297">
    <property type="component" value="Unassembled WGS sequence"/>
</dbReference>
<evidence type="ECO:0008006" key="4">
    <source>
        <dbReference type="Google" id="ProtNLM"/>
    </source>
</evidence>
<proteinExistence type="predicted"/>
<evidence type="ECO:0000313" key="2">
    <source>
        <dbReference type="EMBL" id="KAI0306952.1"/>
    </source>
</evidence>
<feature type="region of interest" description="Disordered" evidence="1">
    <location>
        <begin position="1"/>
        <end position="20"/>
    </location>
</feature>
<feature type="compositionally biased region" description="Polar residues" evidence="1">
    <location>
        <begin position="1"/>
        <end position="17"/>
    </location>
</feature>
<dbReference type="EMBL" id="WTXG01000002">
    <property type="protein sequence ID" value="KAI0306952.1"/>
    <property type="molecule type" value="Genomic_DNA"/>
</dbReference>